<evidence type="ECO:0000313" key="1">
    <source>
        <dbReference type="EMBL" id="MDQ0257327.1"/>
    </source>
</evidence>
<gene>
    <name evidence="1" type="ORF">J2S74_004785</name>
</gene>
<reference evidence="1 2" key="1">
    <citation type="submission" date="2023-07" db="EMBL/GenBank/DDBJ databases">
        <title>Genomic Encyclopedia of Type Strains, Phase IV (KMG-IV): sequencing the most valuable type-strain genomes for metagenomic binning, comparative biology and taxonomic classification.</title>
        <authorList>
            <person name="Goeker M."/>
        </authorList>
    </citation>
    <scope>NUCLEOTIDE SEQUENCE [LARGE SCALE GENOMIC DNA]</scope>
    <source>
        <strain evidence="1 2">DSM 9768</strain>
    </source>
</reference>
<dbReference type="RefSeq" id="WP_307330868.1">
    <property type="nucleotide sequence ID" value="NZ_JAUSUG010000025.1"/>
</dbReference>
<dbReference type="EMBL" id="JAUSUG010000025">
    <property type="protein sequence ID" value="MDQ0257327.1"/>
    <property type="molecule type" value="Genomic_DNA"/>
</dbReference>
<evidence type="ECO:0000313" key="2">
    <source>
        <dbReference type="Proteomes" id="UP001230005"/>
    </source>
</evidence>
<accession>A0ABU0A1G6</accession>
<dbReference type="Proteomes" id="UP001230005">
    <property type="component" value="Unassembled WGS sequence"/>
</dbReference>
<protein>
    <submittedName>
        <fullName evidence="1">Aspartate/glutamate racemase</fullName>
    </submittedName>
</protein>
<sequence length="42" mass="4799">MDFAPIEVLQREAKWEQAGEDLAFIGKKLEAAGVEGRYFTRK</sequence>
<keyword evidence="2" id="KW-1185">Reference proteome</keyword>
<organism evidence="1 2">
    <name type="scientific">Evansella vedderi</name>
    <dbReference type="NCBI Taxonomy" id="38282"/>
    <lineage>
        <taxon>Bacteria</taxon>
        <taxon>Bacillati</taxon>
        <taxon>Bacillota</taxon>
        <taxon>Bacilli</taxon>
        <taxon>Bacillales</taxon>
        <taxon>Bacillaceae</taxon>
        <taxon>Evansella</taxon>
    </lineage>
</organism>
<name>A0ABU0A1G6_9BACI</name>
<proteinExistence type="predicted"/>
<comment type="caution">
    <text evidence="1">The sequence shown here is derived from an EMBL/GenBank/DDBJ whole genome shotgun (WGS) entry which is preliminary data.</text>
</comment>